<sequence length="72" mass="7991">MKLQQELQIEPATSDLADAVFRGPQVSMQISKIAVRWFGSGRFCLEHIRQSGLCALNPGTRQGLTHGVRPKE</sequence>
<proteinExistence type="predicted"/>
<organism evidence="1 2">
    <name type="scientific">Acrocarpospora macrocephala</name>
    <dbReference type="NCBI Taxonomy" id="150177"/>
    <lineage>
        <taxon>Bacteria</taxon>
        <taxon>Bacillati</taxon>
        <taxon>Actinomycetota</taxon>
        <taxon>Actinomycetes</taxon>
        <taxon>Streptosporangiales</taxon>
        <taxon>Streptosporangiaceae</taxon>
        <taxon>Acrocarpospora</taxon>
    </lineage>
</organism>
<evidence type="ECO:0000313" key="1">
    <source>
        <dbReference type="EMBL" id="GES09085.1"/>
    </source>
</evidence>
<gene>
    <name evidence="1" type="ORF">Amac_026810</name>
</gene>
<name>A0A5M3WIT5_9ACTN</name>
<dbReference type="Proteomes" id="UP000331127">
    <property type="component" value="Unassembled WGS sequence"/>
</dbReference>
<accession>A0A5M3WIT5</accession>
<dbReference type="AlphaFoldDB" id="A0A5M3WIT5"/>
<comment type="caution">
    <text evidence="1">The sequence shown here is derived from an EMBL/GenBank/DDBJ whole genome shotgun (WGS) entry which is preliminary data.</text>
</comment>
<keyword evidence="2" id="KW-1185">Reference proteome</keyword>
<reference evidence="1 2" key="1">
    <citation type="submission" date="2019-10" db="EMBL/GenBank/DDBJ databases">
        <title>Whole genome shotgun sequence of Acrocarpospora macrocephala NBRC 16266.</title>
        <authorList>
            <person name="Ichikawa N."/>
            <person name="Kimura A."/>
            <person name="Kitahashi Y."/>
            <person name="Komaki H."/>
            <person name="Oguchi A."/>
        </authorList>
    </citation>
    <scope>NUCLEOTIDE SEQUENCE [LARGE SCALE GENOMIC DNA]</scope>
    <source>
        <strain evidence="1 2">NBRC 16266</strain>
    </source>
</reference>
<dbReference type="EMBL" id="BLAE01000013">
    <property type="protein sequence ID" value="GES09085.1"/>
    <property type="molecule type" value="Genomic_DNA"/>
</dbReference>
<evidence type="ECO:0000313" key="2">
    <source>
        <dbReference type="Proteomes" id="UP000331127"/>
    </source>
</evidence>
<protein>
    <submittedName>
        <fullName evidence="1">Uncharacterized protein</fullName>
    </submittedName>
</protein>